<name>A0A2M8Q890_9CHLR</name>
<dbReference type="Pfam" id="PF01138">
    <property type="entry name" value="RNase_PH"/>
    <property type="match status" value="1"/>
</dbReference>
<dbReference type="AlphaFoldDB" id="A0A2M8Q890"/>
<feature type="region of interest" description="Disordered" evidence="2">
    <location>
        <begin position="169"/>
        <end position="190"/>
    </location>
</feature>
<dbReference type="GO" id="GO:0006402">
    <property type="term" value="P:mRNA catabolic process"/>
    <property type="evidence" value="ECO:0007669"/>
    <property type="project" value="InterPro"/>
</dbReference>
<dbReference type="Proteomes" id="UP000230790">
    <property type="component" value="Unassembled WGS sequence"/>
</dbReference>
<dbReference type="PANTHER" id="PTHR11252:SF0">
    <property type="entry name" value="POLYRIBONUCLEOTIDE NUCLEOTIDYLTRANSFERASE 1, MITOCHONDRIAL"/>
    <property type="match status" value="1"/>
</dbReference>
<sequence>QMAAEVGKPKRQAVFALATEELNRRVFERVSGPMNELLDKPLAKAEFYSGMEQILQTVLAEMVTGEEGAPTEKDVRAAFTEAEAAVVRERILSLGKRPDGRTPTEIRPIWCEVNLSPRAHGSGLFTRGETQVLTLATLGTLGEAQELDNLTPIETKRYMHHYNFPPFSTGEVKPLRGQSRREVGHGALAE</sequence>
<dbReference type="Pfam" id="PF03726">
    <property type="entry name" value="PNPase"/>
    <property type="match status" value="1"/>
</dbReference>
<evidence type="ECO:0000313" key="5">
    <source>
        <dbReference type="EMBL" id="PJF45990.1"/>
    </source>
</evidence>
<reference evidence="5 6" key="1">
    <citation type="submission" date="2017-11" db="EMBL/GenBank/DDBJ databases">
        <title>Evolution of Phototrophy in the Chloroflexi Phylum Driven by Horizontal Gene Transfer.</title>
        <authorList>
            <person name="Ward L.M."/>
            <person name="Hemp J."/>
            <person name="Shih P.M."/>
            <person name="Mcglynn S.E."/>
            <person name="Fischer W."/>
        </authorList>
    </citation>
    <scope>NUCLEOTIDE SEQUENCE [LARGE SCALE GENOMIC DNA]</scope>
    <source>
        <strain evidence="5">JP3_7</strain>
    </source>
</reference>
<dbReference type="GO" id="GO:0004654">
    <property type="term" value="F:polyribonucleotide nucleotidyltransferase activity"/>
    <property type="evidence" value="ECO:0007669"/>
    <property type="project" value="InterPro"/>
</dbReference>
<dbReference type="InterPro" id="IPR012162">
    <property type="entry name" value="PNPase"/>
</dbReference>
<dbReference type="SUPFAM" id="SSF54211">
    <property type="entry name" value="Ribosomal protein S5 domain 2-like"/>
    <property type="match status" value="1"/>
</dbReference>
<organism evidence="5 6">
    <name type="scientific">Candidatus Thermofonsia Clade 3 bacterium</name>
    <dbReference type="NCBI Taxonomy" id="2364212"/>
    <lineage>
        <taxon>Bacteria</taxon>
        <taxon>Bacillati</taxon>
        <taxon>Chloroflexota</taxon>
        <taxon>Candidatus Thermofontia</taxon>
        <taxon>Candidatus Thermofonsia Clade 3</taxon>
    </lineage>
</organism>
<dbReference type="Gene3D" id="3.30.230.70">
    <property type="entry name" value="GHMP Kinase, N-terminal domain"/>
    <property type="match status" value="1"/>
</dbReference>
<dbReference type="GO" id="GO:0006396">
    <property type="term" value="P:RNA processing"/>
    <property type="evidence" value="ECO:0007669"/>
    <property type="project" value="InterPro"/>
</dbReference>
<accession>A0A2M8Q890</accession>
<dbReference type="InterPro" id="IPR027408">
    <property type="entry name" value="PNPase/RNase_PH_dom_sf"/>
</dbReference>
<keyword evidence="5" id="KW-0808">Transferase</keyword>
<dbReference type="GO" id="GO:0003723">
    <property type="term" value="F:RNA binding"/>
    <property type="evidence" value="ECO:0007669"/>
    <property type="project" value="UniProtKB-KW"/>
</dbReference>
<proteinExistence type="predicted"/>
<dbReference type="InterPro" id="IPR015848">
    <property type="entry name" value="PNPase_PH_RNA-bd_bac/org-type"/>
</dbReference>
<dbReference type="GO" id="GO:0046872">
    <property type="term" value="F:metal ion binding"/>
    <property type="evidence" value="ECO:0007669"/>
    <property type="project" value="UniProtKB-KW"/>
</dbReference>
<gene>
    <name evidence="5" type="ORF">CUN48_16085</name>
</gene>
<evidence type="ECO:0000256" key="1">
    <source>
        <dbReference type="ARBA" id="ARBA00022884"/>
    </source>
</evidence>
<feature type="non-terminal residue" evidence="5">
    <location>
        <position position="1"/>
    </location>
</feature>
<dbReference type="PANTHER" id="PTHR11252">
    <property type="entry name" value="POLYRIBONUCLEOTIDE NUCLEOTIDYLTRANSFERASE"/>
    <property type="match status" value="1"/>
</dbReference>
<evidence type="ECO:0000313" key="6">
    <source>
        <dbReference type="Proteomes" id="UP000230790"/>
    </source>
</evidence>
<evidence type="ECO:0000259" key="3">
    <source>
        <dbReference type="Pfam" id="PF01138"/>
    </source>
</evidence>
<comment type="caution">
    <text evidence="5">The sequence shown here is derived from an EMBL/GenBank/DDBJ whole genome shotgun (WGS) entry which is preliminary data.</text>
</comment>
<feature type="non-terminal residue" evidence="5">
    <location>
        <position position="190"/>
    </location>
</feature>
<dbReference type="SUPFAM" id="SSF46915">
    <property type="entry name" value="Polynucleotide phosphorylase/guanosine pentaphosphate synthase (PNPase/GPSI), domain 3"/>
    <property type="match status" value="1"/>
</dbReference>
<protein>
    <submittedName>
        <fullName evidence="5">Polyribonucleotide nucleotidyltransferase</fullName>
    </submittedName>
</protein>
<feature type="domain" description="Polyribonucleotide nucleotidyltransferase RNA-binding" evidence="4">
    <location>
        <begin position="35"/>
        <end position="102"/>
    </location>
</feature>
<dbReference type="EMBL" id="PGTN01000569">
    <property type="protein sequence ID" value="PJF45990.1"/>
    <property type="molecule type" value="Genomic_DNA"/>
</dbReference>
<keyword evidence="1" id="KW-0694">RNA-binding</keyword>
<evidence type="ECO:0000259" key="4">
    <source>
        <dbReference type="Pfam" id="PF03726"/>
    </source>
</evidence>
<dbReference type="GO" id="GO:0000175">
    <property type="term" value="F:3'-5'-RNA exonuclease activity"/>
    <property type="evidence" value="ECO:0007669"/>
    <property type="project" value="TreeGrafter"/>
</dbReference>
<feature type="domain" description="Exoribonuclease phosphorolytic" evidence="3">
    <location>
        <begin position="105"/>
        <end position="186"/>
    </location>
</feature>
<dbReference type="InterPro" id="IPR020568">
    <property type="entry name" value="Ribosomal_Su5_D2-typ_SF"/>
</dbReference>
<evidence type="ECO:0000256" key="2">
    <source>
        <dbReference type="SAM" id="MobiDB-lite"/>
    </source>
</evidence>
<dbReference type="GO" id="GO:0005829">
    <property type="term" value="C:cytosol"/>
    <property type="evidence" value="ECO:0007669"/>
    <property type="project" value="TreeGrafter"/>
</dbReference>
<dbReference type="InterPro" id="IPR036456">
    <property type="entry name" value="PNPase_PH_RNA-bd_sf"/>
</dbReference>
<dbReference type="InterPro" id="IPR001247">
    <property type="entry name" value="ExoRNase_PH_dom1"/>
</dbReference>